<comment type="similarity">
    <text evidence="2">Belongs to the HdrA family.</text>
</comment>
<dbReference type="Pfam" id="PF14691">
    <property type="entry name" value="Fer4_20"/>
    <property type="match status" value="1"/>
</dbReference>
<proteinExistence type="inferred from homology"/>
<dbReference type="PRINTS" id="PR00419">
    <property type="entry name" value="ADXRDTASE"/>
</dbReference>
<dbReference type="GO" id="GO:0046872">
    <property type="term" value="F:metal ion binding"/>
    <property type="evidence" value="ECO:0007669"/>
    <property type="project" value="UniProtKB-KW"/>
</dbReference>
<dbReference type="EMBL" id="AP021875">
    <property type="protein sequence ID" value="BBO74464.1"/>
    <property type="molecule type" value="Genomic_DNA"/>
</dbReference>
<keyword evidence="5" id="KW-0285">Flavoprotein</keyword>
<accession>A0A5K7Z7L1</accession>
<organism evidence="10 11">
    <name type="scientific">Desulfosarcina widdelii</name>
    <dbReference type="NCBI Taxonomy" id="947919"/>
    <lineage>
        <taxon>Bacteria</taxon>
        <taxon>Pseudomonadati</taxon>
        <taxon>Thermodesulfobacteriota</taxon>
        <taxon>Desulfobacteria</taxon>
        <taxon>Desulfobacterales</taxon>
        <taxon>Desulfosarcinaceae</taxon>
        <taxon>Desulfosarcina</taxon>
    </lineage>
</organism>
<dbReference type="InterPro" id="IPR009051">
    <property type="entry name" value="Helical_ferredxn"/>
</dbReference>
<dbReference type="InterPro" id="IPR023753">
    <property type="entry name" value="FAD/NAD-binding_dom"/>
</dbReference>
<dbReference type="InterPro" id="IPR036188">
    <property type="entry name" value="FAD/NAD-bd_sf"/>
</dbReference>
<evidence type="ECO:0000313" key="11">
    <source>
        <dbReference type="Proteomes" id="UP000427769"/>
    </source>
</evidence>
<protein>
    <submittedName>
        <fullName evidence="10">4Fe-4S ferredoxin</fullName>
    </submittedName>
</protein>
<evidence type="ECO:0000256" key="1">
    <source>
        <dbReference type="ARBA" id="ARBA00001974"/>
    </source>
</evidence>
<evidence type="ECO:0000256" key="6">
    <source>
        <dbReference type="ARBA" id="ARBA00023002"/>
    </source>
</evidence>
<keyword evidence="8" id="KW-0411">Iron-sulfur</keyword>
<dbReference type="Gene3D" id="1.10.1060.10">
    <property type="entry name" value="Alpha-helical ferredoxin"/>
    <property type="match status" value="1"/>
</dbReference>
<sequence length="1478" mass="159911">MAKQTIGSVLVVGGGIAGIQASLDLADSGYHVVLAEQRPAIGGVMAQLDKTFPTNDCSMCIISPKLVEAGRHLNIDLFTMTDVLSVEGEAGSFTATLRQRPRFIDLEKCTACGECSKVCPIDVANDFDQGLRTRKAAFKRYPQAMPSAYAIEKKGTAPCKAACPANPSFQGCVALMAQGKYKEAFELFRSEHPFPGVCGRVCHHPCETACTRARVDAPVSIMALHRFLADWARENGVQFIPEKKSRRSEKVAVVGSGPAGLACAYFLAIEGFVVTVFEKRKVLGGMLTLGIPAYRLPRDVIDDEIAVLRELGVDFKTGVDLGHDVTIGQLRDQGFNAFFMAIGSQECKLLGIEGEDYTGVWPGVDYLLRVNLGEKIDLGDRVAVIGGGNVAMDAVRTALRNGSKAPFIIYRRSEAEMPASTEEIAECREEGIEIMTLTNPVRVVAEKGRVTAVECIRMQLGDPDDSGRRRPEPIPGSEFTIDVDAVVPAIGQESDWACLTDECACTLSDWGTMNVDPVTLQSEDADIFAGGDAVSGPATVVEAIAAGKRAAESIRRLLSGEDLKEGRDGEWAMVEDVDLSTAVPIKRQAMPMAASDARRATFDEVQLGLDEAMVRQEIQRCLACGVCSECYQCVSACLAGAVCHDMTEQIRTVEVGAVILAPGFAPFDPSIYEAYSYAGHPNVVTSLEFERILSASGPYEGHLVRPSDGQAPRKIAWLQCVGSRDLNACDNGYCSSVCCMYANKQAVVAKEHSERELDTAIFLMDLRTFGKDFDRYANRAHEDQGVRHIRSRIHSVFPAEGDRLRIVYATEGGNSVEENFDMVVLSVGLAPNPDAVALADRLGIELNHYRHARTDCLTPVNTSREGVFVCGAFQEPKDIPASVMEASAAAAAASGLLVDARWSLTRKRQLPPELDVSGQGPRIGVFVCNCGINIGGIADVPAVRDYAAGLPHVVHVEDNLFTCSQDTQDHMKQIIKEKGINRVVVASCSPRTHEPLFQETIRDAGLNKYLFEMANIRDQNTWVHMNNPDRATAKAKDLLRMAVAKAAHIEPLHQVSLAIDKTALVIGGGVAGMEAALALADQGGDVVLVERSTELGGVANQLNATWQGELIAPYLAAAVERVKTHPRIRLFPATRVVRTGGSIGNFATTLQSVNGSQAETQVTHGATILATGGGEYRPYQYLYGEHPDVLTHLDMDAAMAHRDKRLARAKSVAFIQCVGSRDDKRPYCSKICCTHSLKSALAVKALAPTKKVTILYRDIRAYGFREDLYKQAREAGIIFIRYEPEAPPRVSADADNRLVLDVTDHVLRLPVRLRPDLLVLATGIVPNANRELFEMFKVPVNADGFLVEAHAKLRPVDFSSEGIFLAGLAHYPKPLEETIAQARAAAARAMTLLSRDAIMVGGVVATVDTGKCAACLTCLRACPYNIPRVDEHSHAVIDPAMCHGCGTCVAECPGKAISLAHFTDEQMIAKIEALFLAA</sequence>
<evidence type="ECO:0000256" key="3">
    <source>
        <dbReference type="ARBA" id="ARBA00022485"/>
    </source>
</evidence>
<keyword evidence="3" id="KW-0004">4Fe-4S</keyword>
<keyword evidence="4" id="KW-0479">Metal-binding</keyword>
<keyword evidence="11" id="KW-1185">Reference proteome</keyword>
<evidence type="ECO:0000256" key="4">
    <source>
        <dbReference type="ARBA" id="ARBA00022723"/>
    </source>
</evidence>
<evidence type="ECO:0000256" key="5">
    <source>
        <dbReference type="ARBA" id="ARBA00022827"/>
    </source>
</evidence>
<evidence type="ECO:0000259" key="9">
    <source>
        <dbReference type="PROSITE" id="PS51379"/>
    </source>
</evidence>
<dbReference type="Pfam" id="PF00037">
    <property type="entry name" value="Fer4"/>
    <property type="match status" value="1"/>
</dbReference>
<dbReference type="OrthoDB" id="9766627at2"/>
<dbReference type="PROSITE" id="PS51379">
    <property type="entry name" value="4FE4S_FER_2"/>
    <property type="match status" value="3"/>
</dbReference>
<evidence type="ECO:0000256" key="2">
    <source>
        <dbReference type="ARBA" id="ARBA00006561"/>
    </source>
</evidence>
<dbReference type="Gene3D" id="3.30.70.20">
    <property type="match status" value="1"/>
</dbReference>
<comment type="cofactor">
    <cofactor evidence="1">
        <name>FAD</name>
        <dbReference type="ChEBI" id="CHEBI:57692"/>
    </cofactor>
</comment>
<reference evidence="10 11" key="1">
    <citation type="submission" date="2019-11" db="EMBL/GenBank/DDBJ databases">
        <title>Comparative genomics of hydrocarbon-degrading Desulfosarcina strains.</title>
        <authorList>
            <person name="Watanabe M."/>
            <person name="Kojima H."/>
            <person name="Fukui M."/>
        </authorList>
    </citation>
    <scope>NUCLEOTIDE SEQUENCE [LARGE SCALE GENOMIC DNA]</scope>
    <source>
        <strain evidence="10 11">PP31</strain>
    </source>
</reference>
<evidence type="ECO:0000256" key="8">
    <source>
        <dbReference type="ARBA" id="ARBA00023014"/>
    </source>
</evidence>
<name>A0A5K7Z7L1_9BACT</name>
<feature type="domain" description="4Fe-4S ferredoxin-type" evidence="9">
    <location>
        <begin position="1403"/>
        <end position="1432"/>
    </location>
</feature>
<dbReference type="SUPFAM" id="SSF54862">
    <property type="entry name" value="4Fe-4S ferredoxins"/>
    <property type="match status" value="1"/>
</dbReference>
<dbReference type="GO" id="GO:0051539">
    <property type="term" value="F:4 iron, 4 sulfur cluster binding"/>
    <property type="evidence" value="ECO:0007669"/>
    <property type="project" value="UniProtKB-KW"/>
</dbReference>
<evidence type="ECO:0000313" key="10">
    <source>
        <dbReference type="EMBL" id="BBO74464.1"/>
    </source>
</evidence>
<feature type="domain" description="4Fe-4S ferredoxin-type" evidence="9">
    <location>
        <begin position="1433"/>
        <end position="1462"/>
    </location>
</feature>
<dbReference type="InterPro" id="IPR017900">
    <property type="entry name" value="4Fe4S_Fe_S_CS"/>
</dbReference>
<dbReference type="Pfam" id="PF07992">
    <property type="entry name" value="Pyr_redox_2"/>
    <property type="match status" value="3"/>
</dbReference>
<dbReference type="Pfam" id="PF12831">
    <property type="entry name" value="FAD_oxidored"/>
    <property type="match status" value="1"/>
</dbReference>
<dbReference type="Pfam" id="PF13237">
    <property type="entry name" value="Fer4_10"/>
    <property type="match status" value="1"/>
</dbReference>
<keyword evidence="5" id="KW-0274">FAD</keyword>
<dbReference type="Proteomes" id="UP000427769">
    <property type="component" value="Chromosome"/>
</dbReference>
<feature type="domain" description="4Fe-4S ferredoxin-type" evidence="9">
    <location>
        <begin position="99"/>
        <end position="130"/>
    </location>
</feature>
<dbReference type="SUPFAM" id="SSF46548">
    <property type="entry name" value="alpha-helical ferredoxin"/>
    <property type="match status" value="1"/>
</dbReference>
<dbReference type="InterPro" id="IPR017896">
    <property type="entry name" value="4Fe4S_Fe-S-bd"/>
</dbReference>
<dbReference type="SUPFAM" id="SSF51971">
    <property type="entry name" value="Nucleotide-binding domain"/>
    <property type="match status" value="3"/>
</dbReference>
<keyword evidence="6" id="KW-0560">Oxidoreductase</keyword>
<dbReference type="InterPro" id="IPR028261">
    <property type="entry name" value="DPD_II"/>
</dbReference>
<dbReference type="GO" id="GO:0016491">
    <property type="term" value="F:oxidoreductase activity"/>
    <property type="evidence" value="ECO:0007669"/>
    <property type="project" value="UniProtKB-KW"/>
</dbReference>
<dbReference type="PROSITE" id="PS00198">
    <property type="entry name" value="4FE4S_FER_1"/>
    <property type="match status" value="2"/>
</dbReference>
<dbReference type="PANTHER" id="PTHR43498">
    <property type="entry name" value="FERREDOXIN:COB-COM HETERODISULFIDE REDUCTASE SUBUNIT A"/>
    <property type="match status" value="1"/>
</dbReference>
<evidence type="ECO:0000256" key="7">
    <source>
        <dbReference type="ARBA" id="ARBA00023004"/>
    </source>
</evidence>
<gene>
    <name evidence="10" type="ORF">DSCW_18810</name>
</gene>
<keyword evidence="7" id="KW-0408">Iron</keyword>
<dbReference type="Gene3D" id="3.50.50.60">
    <property type="entry name" value="FAD/NAD(P)-binding domain"/>
    <property type="match status" value="6"/>
</dbReference>
<dbReference type="KEGG" id="dwd:DSCW_18810"/>
<dbReference type="SUPFAM" id="SSF51905">
    <property type="entry name" value="FAD/NAD(P)-binding domain"/>
    <property type="match status" value="1"/>
</dbReference>
<dbReference type="InterPro" id="IPR039650">
    <property type="entry name" value="HdrA-like"/>
</dbReference>
<dbReference type="PANTHER" id="PTHR43498:SF1">
    <property type="entry name" value="COB--COM HETERODISULFIDE REDUCTASE IRON-SULFUR SUBUNIT A"/>
    <property type="match status" value="1"/>
</dbReference>
<dbReference type="RefSeq" id="WP_155303493.1">
    <property type="nucleotide sequence ID" value="NZ_AP021875.1"/>
</dbReference>